<accession>A0A5P2D9S7</accession>
<protein>
    <submittedName>
        <fullName evidence="1">Uncharacterized protein</fullName>
    </submittedName>
</protein>
<evidence type="ECO:0000313" key="1">
    <source>
        <dbReference type="EMBL" id="QES51865.1"/>
    </source>
</evidence>
<name>A0A5P2D9S7_STRVZ</name>
<dbReference type="EMBL" id="CP029190">
    <property type="protein sequence ID" value="QES51865.1"/>
    <property type="molecule type" value="Genomic_DNA"/>
</dbReference>
<evidence type="ECO:0000313" key="2">
    <source>
        <dbReference type="Proteomes" id="UP000325211"/>
    </source>
</evidence>
<reference evidence="1 2" key="1">
    <citation type="submission" date="2018-05" db="EMBL/GenBank/DDBJ databases">
        <title>Streptomyces venezuelae.</title>
        <authorList>
            <person name="Kim W."/>
            <person name="Lee N."/>
            <person name="Cho B.-K."/>
        </authorList>
    </citation>
    <scope>NUCLEOTIDE SEQUENCE [LARGE SCALE GENOMIC DNA]</scope>
    <source>
        <strain evidence="1 2">ATCC 21782</strain>
    </source>
</reference>
<dbReference type="OrthoDB" id="5511088at2"/>
<dbReference type="Proteomes" id="UP000325211">
    <property type="component" value="Chromosome"/>
</dbReference>
<gene>
    <name evidence="1" type="ORF">DEJ50_32470</name>
</gene>
<sequence length="176" mass="19420">MGGGRSAVTGVDSEKLAARWWKWAFSAPSGRNPVEDTTGEHAHWRQSADVWFLAGTYGGRVVRRCTVPTDRPLFFPVFNTQRLALGFSTQPRRVPAAQAEAHLNGIPLPLHEAASKRFWAFGPRVAWGLWSSLDPLTPGEYVLSIKARAGDFWVDTTYHLKAVPFDPKAETASSDA</sequence>
<organism evidence="1 2">
    <name type="scientific">Streptomyces venezuelae</name>
    <dbReference type="NCBI Taxonomy" id="54571"/>
    <lineage>
        <taxon>Bacteria</taxon>
        <taxon>Bacillati</taxon>
        <taxon>Actinomycetota</taxon>
        <taxon>Actinomycetes</taxon>
        <taxon>Kitasatosporales</taxon>
        <taxon>Streptomycetaceae</taxon>
        <taxon>Streptomyces</taxon>
    </lineage>
</organism>
<proteinExistence type="predicted"/>
<dbReference type="AlphaFoldDB" id="A0A5P2D9S7"/>